<dbReference type="CDD" id="cd05120">
    <property type="entry name" value="APH_ChoK_like"/>
    <property type="match status" value="1"/>
</dbReference>
<evidence type="ECO:0000256" key="1">
    <source>
        <dbReference type="SAM" id="MobiDB-lite"/>
    </source>
</evidence>
<organism evidence="3 4">
    <name type="scientific">Parachaetomium inaequale</name>
    <dbReference type="NCBI Taxonomy" id="2588326"/>
    <lineage>
        <taxon>Eukaryota</taxon>
        <taxon>Fungi</taxon>
        <taxon>Dikarya</taxon>
        <taxon>Ascomycota</taxon>
        <taxon>Pezizomycotina</taxon>
        <taxon>Sordariomycetes</taxon>
        <taxon>Sordariomycetidae</taxon>
        <taxon>Sordariales</taxon>
        <taxon>Chaetomiaceae</taxon>
        <taxon>Parachaetomium</taxon>
    </lineage>
</organism>
<protein>
    <submittedName>
        <fullName evidence="3">Kinase-like domain-containing protein</fullName>
    </submittedName>
</protein>
<dbReference type="Proteomes" id="UP001303115">
    <property type="component" value="Unassembled WGS sequence"/>
</dbReference>
<proteinExistence type="predicted"/>
<dbReference type="InterPro" id="IPR051678">
    <property type="entry name" value="AGP_Transferase"/>
</dbReference>
<feature type="region of interest" description="Disordered" evidence="1">
    <location>
        <begin position="1"/>
        <end position="43"/>
    </location>
</feature>
<evidence type="ECO:0000313" key="3">
    <source>
        <dbReference type="EMBL" id="KAK4031476.1"/>
    </source>
</evidence>
<keyword evidence="4" id="KW-1185">Reference proteome</keyword>
<name>A0AAN6P835_9PEZI</name>
<keyword evidence="3" id="KW-0418">Kinase</keyword>
<dbReference type="SUPFAM" id="SSF56112">
    <property type="entry name" value="Protein kinase-like (PK-like)"/>
    <property type="match status" value="1"/>
</dbReference>
<dbReference type="InterPro" id="IPR002575">
    <property type="entry name" value="Aminoglycoside_PTrfase"/>
</dbReference>
<dbReference type="InterPro" id="IPR011009">
    <property type="entry name" value="Kinase-like_dom_sf"/>
</dbReference>
<feature type="compositionally biased region" description="Pro residues" evidence="1">
    <location>
        <begin position="11"/>
        <end position="29"/>
    </location>
</feature>
<reference evidence="4" key="1">
    <citation type="journal article" date="2023" name="Mol. Phylogenet. Evol.">
        <title>Genome-scale phylogeny and comparative genomics of the fungal order Sordariales.</title>
        <authorList>
            <person name="Hensen N."/>
            <person name="Bonometti L."/>
            <person name="Westerberg I."/>
            <person name="Brannstrom I.O."/>
            <person name="Guillou S."/>
            <person name="Cros-Aarteil S."/>
            <person name="Calhoun S."/>
            <person name="Haridas S."/>
            <person name="Kuo A."/>
            <person name="Mondo S."/>
            <person name="Pangilinan J."/>
            <person name="Riley R."/>
            <person name="LaButti K."/>
            <person name="Andreopoulos B."/>
            <person name="Lipzen A."/>
            <person name="Chen C."/>
            <person name="Yan M."/>
            <person name="Daum C."/>
            <person name="Ng V."/>
            <person name="Clum A."/>
            <person name="Steindorff A."/>
            <person name="Ohm R.A."/>
            <person name="Martin F."/>
            <person name="Silar P."/>
            <person name="Natvig D.O."/>
            <person name="Lalanne C."/>
            <person name="Gautier V."/>
            <person name="Ament-Velasquez S.L."/>
            <person name="Kruys A."/>
            <person name="Hutchinson M.I."/>
            <person name="Powell A.J."/>
            <person name="Barry K."/>
            <person name="Miller A.N."/>
            <person name="Grigoriev I.V."/>
            <person name="Debuchy R."/>
            <person name="Gladieux P."/>
            <person name="Hiltunen Thoren M."/>
            <person name="Johannesson H."/>
        </authorList>
    </citation>
    <scope>NUCLEOTIDE SEQUENCE [LARGE SCALE GENOMIC DNA]</scope>
    <source>
        <strain evidence="4">CBS 284.82</strain>
    </source>
</reference>
<evidence type="ECO:0000259" key="2">
    <source>
        <dbReference type="Pfam" id="PF01636"/>
    </source>
</evidence>
<dbReference type="EMBL" id="MU854794">
    <property type="protein sequence ID" value="KAK4031476.1"/>
    <property type="molecule type" value="Genomic_DNA"/>
</dbReference>
<dbReference type="PANTHER" id="PTHR21310">
    <property type="entry name" value="AMINOGLYCOSIDE PHOSPHOTRANSFERASE-RELATED-RELATED"/>
    <property type="match status" value="1"/>
</dbReference>
<keyword evidence="3" id="KW-0808">Transferase</keyword>
<dbReference type="PANTHER" id="PTHR21310:SF15">
    <property type="entry name" value="AMINOGLYCOSIDE PHOSPHOTRANSFERASE DOMAIN-CONTAINING PROTEIN"/>
    <property type="match status" value="1"/>
</dbReference>
<evidence type="ECO:0000313" key="4">
    <source>
        <dbReference type="Proteomes" id="UP001303115"/>
    </source>
</evidence>
<sequence>MAPSSQHAPKPGQPPQPAKPPAAKPPPLPAENVNLNDGVDSGSATTRRLAKLYREKMLARGVQIPNPPPPPPTPLSNPLARTLLEAGGEVISKHVTKCVVKHVCATRVSKFYSLGGCLSEVEAMRFVSSYTSIPVPRVYAAGEQHFTMEFIEGETLAQAWGNTLSAEDKTLVCRQLRDYISQLRAIKSPNGLICSFGGRPVVDARRRSSYKGGPFTNEAAYNDFLVSDLIGPSKIRDMIRRQMRADHEIVLSHGDLHDINIMVRPGVGVVAIIDWEKAGYYPEYVDLLTPLRMAQWSCGYYEELLNFFPQHYDAEFMVDQVLSQWSRH</sequence>
<dbReference type="GO" id="GO:0016301">
    <property type="term" value="F:kinase activity"/>
    <property type="evidence" value="ECO:0007669"/>
    <property type="project" value="UniProtKB-KW"/>
</dbReference>
<gene>
    <name evidence="3" type="ORF">C8A01DRAFT_42073</name>
</gene>
<feature type="domain" description="Aminoglycoside phosphotransferase" evidence="2">
    <location>
        <begin position="110"/>
        <end position="303"/>
    </location>
</feature>
<dbReference type="AlphaFoldDB" id="A0AAN6P835"/>
<dbReference type="Gene3D" id="3.90.1200.10">
    <property type="match status" value="1"/>
</dbReference>
<accession>A0AAN6P835</accession>
<dbReference type="Pfam" id="PF01636">
    <property type="entry name" value="APH"/>
    <property type="match status" value="1"/>
</dbReference>
<comment type="caution">
    <text evidence="3">The sequence shown here is derived from an EMBL/GenBank/DDBJ whole genome shotgun (WGS) entry which is preliminary data.</text>
</comment>